<dbReference type="RefSeq" id="XP_005846834.1">
    <property type="nucleotide sequence ID" value="XM_005846772.1"/>
</dbReference>
<accession>E1ZI83</accession>
<reference evidence="2 3" key="1">
    <citation type="journal article" date="2010" name="Plant Cell">
        <title>The Chlorella variabilis NC64A genome reveals adaptation to photosymbiosis, coevolution with viruses, and cryptic sex.</title>
        <authorList>
            <person name="Blanc G."/>
            <person name="Duncan G."/>
            <person name="Agarkova I."/>
            <person name="Borodovsky M."/>
            <person name="Gurnon J."/>
            <person name="Kuo A."/>
            <person name="Lindquist E."/>
            <person name="Lucas S."/>
            <person name="Pangilinan J."/>
            <person name="Polle J."/>
            <person name="Salamov A."/>
            <person name="Terry A."/>
            <person name="Yamada T."/>
            <person name="Dunigan D.D."/>
            <person name="Grigoriev I.V."/>
            <person name="Claverie J.M."/>
            <person name="Van Etten J.L."/>
        </authorList>
    </citation>
    <scope>NUCLEOTIDE SEQUENCE [LARGE SCALE GENOMIC DNA]</scope>
    <source>
        <strain evidence="2 3">NC64A</strain>
    </source>
</reference>
<evidence type="ECO:0008006" key="4">
    <source>
        <dbReference type="Google" id="ProtNLM"/>
    </source>
</evidence>
<name>E1ZI83_CHLVA</name>
<feature type="compositionally biased region" description="Low complexity" evidence="1">
    <location>
        <begin position="382"/>
        <end position="407"/>
    </location>
</feature>
<dbReference type="EMBL" id="GL433847">
    <property type="protein sequence ID" value="EFN54732.1"/>
    <property type="molecule type" value="Genomic_DNA"/>
</dbReference>
<evidence type="ECO:0000313" key="3">
    <source>
        <dbReference type="Proteomes" id="UP000008141"/>
    </source>
</evidence>
<dbReference type="Gene3D" id="3.40.50.150">
    <property type="entry name" value="Vaccinia Virus protein VP39"/>
    <property type="match status" value="1"/>
</dbReference>
<dbReference type="AlphaFoldDB" id="E1ZI83"/>
<dbReference type="eggNOG" id="ENOG502SA0R">
    <property type="taxonomic scope" value="Eukaryota"/>
</dbReference>
<keyword evidence="3" id="KW-1185">Reference proteome</keyword>
<protein>
    <recommendedName>
        <fullName evidence="4">DOT1 domain-containing protein</fullName>
    </recommendedName>
</protein>
<proteinExistence type="predicted"/>
<dbReference type="InterPro" id="IPR029063">
    <property type="entry name" value="SAM-dependent_MTases_sf"/>
</dbReference>
<dbReference type="KEGG" id="cvr:CHLNCDRAFT_53084"/>
<organism evidence="3">
    <name type="scientific">Chlorella variabilis</name>
    <name type="common">Green alga</name>
    <dbReference type="NCBI Taxonomy" id="554065"/>
    <lineage>
        <taxon>Eukaryota</taxon>
        <taxon>Viridiplantae</taxon>
        <taxon>Chlorophyta</taxon>
        <taxon>core chlorophytes</taxon>
        <taxon>Trebouxiophyceae</taxon>
        <taxon>Chlorellales</taxon>
        <taxon>Chlorellaceae</taxon>
        <taxon>Chlorella clade</taxon>
        <taxon>Chlorella</taxon>
    </lineage>
</organism>
<dbReference type="InParanoid" id="E1ZI83"/>
<dbReference type="Proteomes" id="UP000008141">
    <property type="component" value="Unassembled WGS sequence"/>
</dbReference>
<gene>
    <name evidence="2" type="ORF">CHLNCDRAFT_53084</name>
</gene>
<feature type="compositionally biased region" description="Basic and acidic residues" evidence="1">
    <location>
        <begin position="329"/>
        <end position="344"/>
    </location>
</feature>
<feature type="compositionally biased region" description="Low complexity" evidence="1">
    <location>
        <begin position="308"/>
        <end position="324"/>
    </location>
</feature>
<evidence type="ECO:0000313" key="2">
    <source>
        <dbReference type="EMBL" id="EFN54732.1"/>
    </source>
</evidence>
<evidence type="ECO:0000256" key="1">
    <source>
        <dbReference type="SAM" id="MobiDB-lite"/>
    </source>
</evidence>
<feature type="region of interest" description="Disordered" evidence="1">
    <location>
        <begin position="291"/>
        <end position="439"/>
    </location>
</feature>
<dbReference type="GeneID" id="17354122"/>
<dbReference type="SUPFAM" id="SSF53335">
    <property type="entry name" value="S-adenosyl-L-methionine-dependent methyltransferases"/>
    <property type="match status" value="1"/>
</dbReference>
<sequence length="505" mass="51747">MTAPAGGGAAVAAPPADARLKALYSVMQSIENKLGGGEGVEGLYGSIKKSGMDKVLECLRSRCCLDSRSVLVDIGAGLGRPLMHALLEPGIAGARGIEIDRIKCDKAVAFLRQATLELQRRGVAGADALVLPQIECSPIEKVASLDPCTHAYSFWEGVPVEGKAAFGRLFAASRTLRSVAVVQRAIRTCPLEYMEDLGFGELVLEGSFSVSMSGSGRSFTAYVFNKATLPLALPVPLAAEQAAAHSVQTPAQAGEHAGAAASTGAVAAVAELEGESVQSMLEAAEAARAAAATSPQLSTNGRGRRQLKPSAKQAAAEEQQQAAQEEAEEQRRPSARERRADKRNAAAWEAAKVATPQQVAQAAAAEEQRPGTQQAAPQAGGSPSKATARAASAPRPAAAAAAKLSSPQKGGVQKRASPTKGASPTARSPQKAERGGAASRKLAVATAASKGSLDVEAAPLAAGSAGLLQRAARVIKSGMAEGVAKLRPTRHVAANRGLQTDRMAA</sequence>
<feature type="compositionally biased region" description="Low complexity" evidence="1">
    <location>
        <begin position="350"/>
        <end position="365"/>
    </location>
</feature>
<dbReference type="OrthoDB" id="443402at2759"/>